<dbReference type="RefSeq" id="WP_425549297.1">
    <property type="nucleotide sequence ID" value="NZ_BAABAL010000019.1"/>
</dbReference>
<comment type="caution">
    <text evidence="3">The sequence shown here is derived from an EMBL/GenBank/DDBJ whole genome shotgun (WGS) entry which is preliminary data.</text>
</comment>
<feature type="domain" description="DUF397" evidence="2">
    <location>
        <begin position="48"/>
        <end position="91"/>
    </location>
</feature>
<keyword evidence="4" id="KW-1185">Reference proteome</keyword>
<protein>
    <submittedName>
        <fullName evidence="3">DUF397 domain-containing protein</fullName>
    </submittedName>
</protein>
<dbReference type="EMBL" id="BAABAL010000019">
    <property type="protein sequence ID" value="GAA4028256.1"/>
    <property type="molecule type" value="Genomic_DNA"/>
</dbReference>
<name>A0ABP7TMG8_9PSEU</name>
<dbReference type="Pfam" id="PF04149">
    <property type="entry name" value="DUF397"/>
    <property type="match status" value="1"/>
</dbReference>
<accession>A0ABP7TMG8</accession>
<proteinExistence type="predicted"/>
<organism evidence="3 4">
    <name type="scientific">Allokutzneria multivorans</name>
    <dbReference type="NCBI Taxonomy" id="1142134"/>
    <lineage>
        <taxon>Bacteria</taxon>
        <taxon>Bacillati</taxon>
        <taxon>Actinomycetota</taxon>
        <taxon>Actinomycetes</taxon>
        <taxon>Pseudonocardiales</taxon>
        <taxon>Pseudonocardiaceae</taxon>
        <taxon>Allokutzneria</taxon>
    </lineage>
</organism>
<evidence type="ECO:0000256" key="1">
    <source>
        <dbReference type="SAM" id="MobiDB-lite"/>
    </source>
</evidence>
<evidence type="ECO:0000259" key="2">
    <source>
        <dbReference type="Pfam" id="PF04149"/>
    </source>
</evidence>
<evidence type="ECO:0000313" key="3">
    <source>
        <dbReference type="EMBL" id="GAA4028256.1"/>
    </source>
</evidence>
<reference evidence="4" key="1">
    <citation type="journal article" date="2019" name="Int. J. Syst. Evol. Microbiol.">
        <title>The Global Catalogue of Microorganisms (GCM) 10K type strain sequencing project: providing services to taxonomists for standard genome sequencing and annotation.</title>
        <authorList>
            <consortium name="The Broad Institute Genomics Platform"/>
            <consortium name="The Broad Institute Genome Sequencing Center for Infectious Disease"/>
            <person name="Wu L."/>
            <person name="Ma J."/>
        </authorList>
    </citation>
    <scope>NUCLEOTIDE SEQUENCE [LARGE SCALE GENOMIC DNA]</scope>
    <source>
        <strain evidence="4">JCM 17342</strain>
    </source>
</reference>
<gene>
    <name evidence="3" type="ORF">GCM10022247_61540</name>
</gene>
<evidence type="ECO:0000313" key="4">
    <source>
        <dbReference type="Proteomes" id="UP001501747"/>
    </source>
</evidence>
<dbReference type="InterPro" id="IPR007278">
    <property type="entry name" value="DUF397"/>
</dbReference>
<feature type="region of interest" description="Disordered" evidence="1">
    <location>
        <begin position="1"/>
        <end position="25"/>
    </location>
</feature>
<dbReference type="Proteomes" id="UP001501747">
    <property type="component" value="Unassembled WGS sequence"/>
</dbReference>
<sequence length="104" mass="11255">MRGQGEDGLGVIEGTAESRGLPFDDKAGVRDEIDFSGAEWKGDASLPSGRVEMAQVRHTDGVTYTGLRNSDDPDQVLVFNPGEWTAFVAGANDGEFEYEFDKPV</sequence>